<dbReference type="EMBL" id="JAGJCB010000004">
    <property type="protein sequence ID" value="MBP0903274.1"/>
    <property type="molecule type" value="Genomic_DNA"/>
</dbReference>
<organism evidence="1 2">
    <name type="scientific">Mariniflexile gromovii</name>
    <dbReference type="NCBI Taxonomy" id="362523"/>
    <lineage>
        <taxon>Bacteria</taxon>
        <taxon>Pseudomonadati</taxon>
        <taxon>Bacteroidota</taxon>
        <taxon>Flavobacteriia</taxon>
        <taxon>Flavobacteriales</taxon>
        <taxon>Flavobacteriaceae</taxon>
        <taxon>Mariniflexile</taxon>
    </lineage>
</organism>
<reference evidence="1 2" key="1">
    <citation type="submission" date="2021-04" db="EMBL/GenBank/DDBJ databases">
        <title>Mariniflexile gromovii gen. nov., sp. nov., a gliding bacterium isolated from the sea urchin Strongylocentrotus intermedius.</title>
        <authorList>
            <person name="Ko S."/>
            <person name="Le V."/>
            <person name="Ahn C.-Y."/>
            <person name="Oh H.-M."/>
        </authorList>
    </citation>
    <scope>NUCLEOTIDE SEQUENCE [LARGE SCALE GENOMIC DNA]</scope>
    <source>
        <strain evidence="1 2">KCTC 12570</strain>
    </source>
</reference>
<dbReference type="InterPro" id="IPR016024">
    <property type="entry name" value="ARM-type_fold"/>
</dbReference>
<proteinExistence type="predicted"/>
<gene>
    <name evidence="1" type="ORF">J8H85_05505</name>
</gene>
<evidence type="ECO:0000313" key="2">
    <source>
        <dbReference type="Proteomes" id="UP000670776"/>
    </source>
</evidence>
<dbReference type="GO" id="GO:0016829">
    <property type="term" value="F:lyase activity"/>
    <property type="evidence" value="ECO:0007669"/>
    <property type="project" value="UniProtKB-KW"/>
</dbReference>
<protein>
    <submittedName>
        <fullName evidence="1">Adenylosuccinate lyase</fullName>
    </submittedName>
</protein>
<dbReference type="Proteomes" id="UP000670776">
    <property type="component" value="Unassembled WGS sequence"/>
</dbReference>
<evidence type="ECO:0000313" key="1">
    <source>
        <dbReference type="EMBL" id="MBP0903274.1"/>
    </source>
</evidence>
<comment type="caution">
    <text evidence="1">The sequence shown here is derived from an EMBL/GenBank/DDBJ whole genome shotgun (WGS) entry which is preliminary data.</text>
</comment>
<dbReference type="RefSeq" id="WP_209653440.1">
    <property type="nucleotide sequence ID" value="NZ_JAGJCB010000004.1"/>
</dbReference>
<keyword evidence="2" id="KW-1185">Reference proteome</keyword>
<sequence length="194" mass="22498">MSLEEFYDELNFVDASRENRQKYAQMVLDDMSLFPKLIDVMFRVNDKISCRAAWVFEFVCEHYIYAIVPYLDTFCSNIKKVHLDSAVRPIAKVCSFIGQEYDTKQPNTLKKVLNSKHIELIIEACFDWLIGDQKIAAKAHAMDALFLLGKNHSWVHPQLVQILQQDFPTQSAGYKVRAKRILKKLTPVAINNRQ</sequence>
<keyword evidence="1" id="KW-0456">Lyase</keyword>
<dbReference type="SUPFAM" id="SSF48371">
    <property type="entry name" value="ARM repeat"/>
    <property type="match status" value="1"/>
</dbReference>
<accession>A0ABS4BRR8</accession>
<name>A0ABS4BRR8_9FLAO</name>